<protein>
    <submittedName>
        <fullName evidence="3">Short chain dehydrogenase</fullName>
    </submittedName>
</protein>
<reference evidence="3 4" key="1">
    <citation type="journal article" date="2019" name="Emerg. Microbes Infect.">
        <title>Comprehensive subspecies identification of 175 nontuberculous mycobacteria species based on 7547 genomic profiles.</title>
        <authorList>
            <person name="Matsumoto Y."/>
            <person name="Kinjo T."/>
            <person name="Motooka D."/>
            <person name="Nabeya D."/>
            <person name="Jung N."/>
            <person name="Uechi K."/>
            <person name="Horii T."/>
            <person name="Iida T."/>
            <person name="Fujita J."/>
            <person name="Nakamura S."/>
        </authorList>
    </citation>
    <scope>NUCLEOTIDE SEQUENCE [LARGE SCALE GENOMIC DNA]</scope>
    <source>
        <strain evidence="3 4">JCM 30275</strain>
    </source>
</reference>
<dbReference type="PRINTS" id="PR00081">
    <property type="entry name" value="GDHRDH"/>
</dbReference>
<accession>A0A6N4W433</accession>
<gene>
    <name evidence="3" type="ORF">MANY_07820</name>
</gene>
<dbReference type="GO" id="GO:0016616">
    <property type="term" value="F:oxidoreductase activity, acting on the CH-OH group of donors, NAD or NADP as acceptor"/>
    <property type="evidence" value="ECO:0007669"/>
    <property type="project" value="TreeGrafter"/>
</dbReference>
<dbReference type="Pfam" id="PF13561">
    <property type="entry name" value="adh_short_C2"/>
    <property type="match status" value="1"/>
</dbReference>
<proteinExistence type="inferred from homology"/>
<evidence type="ECO:0000313" key="3">
    <source>
        <dbReference type="EMBL" id="BBZ75445.1"/>
    </source>
</evidence>
<dbReference type="FunFam" id="3.40.50.720:FF:000084">
    <property type="entry name" value="Short-chain dehydrogenase reductase"/>
    <property type="match status" value="1"/>
</dbReference>
<sequence length="301" mass="31863">MKIVVPERVRIVSDVSPLTGKIAVVTGTSRGVGLGIAHELLRAGATVVGCSRRPLQTLPGAADNPDWLARSSQRVCDQGDFGAIDAFIAGVVADHGRIDILVNNAGGTVPTPHVEDVPDLVARIQGAPAAADDFERTVLFHQFAIQMNLISPLWFAIRAYRQMRDQDGAGSIVNISSGAGHPAGSPTLVSYGAAKSGLNHMTRSLAQEWGPKVRVNCLALGPTMTDNFQSFVLPKDDPTGEKYFRDVPLHRAGEPAEVGRAVVFLCSGTADFINGTTIEMDGGMLPGVLYEAGLKTITDLL</sequence>
<dbReference type="Gene3D" id="3.40.50.720">
    <property type="entry name" value="NAD(P)-binding Rossmann-like Domain"/>
    <property type="match status" value="1"/>
</dbReference>
<dbReference type="AlphaFoldDB" id="A0A6N4W433"/>
<dbReference type="PRINTS" id="PR00080">
    <property type="entry name" value="SDRFAMILY"/>
</dbReference>
<keyword evidence="4" id="KW-1185">Reference proteome</keyword>
<dbReference type="CDD" id="cd05233">
    <property type="entry name" value="SDR_c"/>
    <property type="match status" value="1"/>
</dbReference>
<dbReference type="EMBL" id="AP022620">
    <property type="protein sequence ID" value="BBZ75445.1"/>
    <property type="molecule type" value="Genomic_DNA"/>
</dbReference>
<dbReference type="SUPFAM" id="SSF51735">
    <property type="entry name" value="NAD(P)-binding Rossmann-fold domains"/>
    <property type="match status" value="1"/>
</dbReference>
<comment type="similarity">
    <text evidence="1">Belongs to the short-chain dehydrogenases/reductases (SDR) family.</text>
</comment>
<evidence type="ECO:0000256" key="2">
    <source>
        <dbReference type="ARBA" id="ARBA00023002"/>
    </source>
</evidence>
<dbReference type="InterPro" id="IPR002347">
    <property type="entry name" value="SDR_fam"/>
</dbReference>
<dbReference type="Proteomes" id="UP000467249">
    <property type="component" value="Chromosome"/>
</dbReference>
<evidence type="ECO:0000256" key="1">
    <source>
        <dbReference type="ARBA" id="ARBA00006484"/>
    </source>
</evidence>
<dbReference type="PANTHER" id="PTHR42760:SF133">
    <property type="entry name" value="3-OXOACYL-[ACYL-CARRIER-PROTEIN] REDUCTASE"/>
    <property type="match status" value="1"/>
</dbReference>
<evidence type="ECO:0000313" key="4">
    <source>
        <dbReference type="Proteomes" id="UP000467249"/>
    </source>
</evidence>
<dbReference type="KEGG" id="many:MANY_07820"/>
<keyword evidence="2" id="KW-0560">Oxidoreductase</keyword>
<organism evidence="3 4">
    <name type="scientific">Mycolicibacterium anyangense</name>
    <dbReference type="NCBI Taxonomy" id="1431246"/>
    <lineage>
        <taxon>Bacteria</taxon>
        <taxon>Bacillati</taxon>
        <taxon>Actinomycetota</taxon>
        <taxon>Actinomycetes</taxon>
        <taxon>Mycobacteriales</taxon>
        <taxon>Mycobacteriaceae</taxon>
        <taxon>Mycolicibacterium</taxon>
    </lineage>
</organism>
<dbReference type="InterPro" id="IPR036291">
    <property type="entry name" value="NAD(P)-bd_dom_sf"/>
</dbReference>
<dbReference type="PANTHER" id="PTHR42760">
    <property type="entry name" value="SHORT-CHAIN DEHYDROGENASES/REDUCTASES FAMILY MEMBER"/>
    <property type="match status" value="1"/>
</dbReference>
<name>A0A6N4W433_9MYCO</name>